<evidence type="ECO:0000256" key="3">
    <source>
        <dbReference type="ARBA" id="ARBA00022746"/>
    </source>
</evidence>
<accession>A0A316AQL9</accession>
<dbReference type="InterPro" id="IPR036188">
    <property type="entry name" value="FAD/NAD-bd_sf"/>
</dbReference>
<dbReference type="Gene3D" id="3.50.50.60">
    <property type="entry name" value="FAD/NAD(P)-binding domain"/>
    <property type="match status" value="2"/>
</dbReference>
<dbReference type="AlphaFoldDB" id="A0A316AQL9"/>
<keyword evidence="4 5" id="KW-0560">Oxidoreductase</keyword>
<dbReference type="Pfam" id="PF01593">
    <property type="entry name" value="Amino_oxidase"/>
    <property type="match status" value="1"/>
</dbReference>
<dbReference type="GO" id="GO:0016491">
    <property type="term" value="F:oxidoreductase activity"/>
    <property type="evidence" value="ECO:0007669"/>
    <property type="project" value="UniProtKB-KW"/>
</dbReference>
<dbReference type="PANTHER" id="PTHR43734">
    <property type="entry name" value="PHYTOENE DESATURASE"/>
    <property type="match status" value="1"/>
</dbReference>
<evidence type="ECO:0000256" key="2">
    <source>
        <dbReference type="ARBA" id="ARBA00006046"/>
    </source>
</evidence>
<comment type="caution">
    <text evidence="7">The sequence shown here is derived from an EMBL/GenBank/DDBJ whole genome shotgun (WGS) entry which is preliminary data.</text>
</comment>
<name>A0A316AQL9_9BACT</name>
<keyword evidence="8" id="KW-1185">Reference proteome</keyword>
<reference evidence="7 8" key="1">
    <citation type="submission" date="2018-03" db="EMBL/GenBank/DDBJ databases">
        <title>Genomic Encyclopedia of Archaeal and Bacterial Type Strains, Phase II (KMG-II): from individual species to whole genera.</title>
        <authorList>
            <person name="Goeker M."/>
        </authorList>
    </citation>
    <scope>NUCLEOTIDE SEQUENCE [LARGE SCALE GENOMIC DNA]</scope>
    <source>
        <strain evidence="7 8">DSM 100346</strain>
    </source>
</reference>
<evidence type="ECO:0000256" key="1">
    <source>
        <dbReference type="ARBA" id="ARBA00004829"/>
    </source>
</evidence>
<evidence type="ECO:0000256" key="4">
    <source>
        <dbReference type="ARBA" id="ARBA00023002"/>
    </source>
</evidence>
<protein>
    <submittedName>
        <fullName evidence="7">Phytoene desaturase</fullName>
    </submittedName>
</protein>
<dbReference type="SUPFAM" id="SSF51905">
    <property type="entry name" value="FAD/NAD(P)-binding domain"/>
    <property type="match status" value="1"/>
</dbReference>
<gene>
    <name evidence="7" type="ORF">CLV98_103443</name>
</gene>
<organism evidence="7 8">
    <name type="scientific">Dyadobacter jejuensis</name>
    <dbReference type="NCBI Taxonomy" id="1082580"/>
    <lineage>
        <taxon>Bacteria</taxon>
        <taxon>Pseudomonadati</taxon>
        <taxon>Bacteroidota</taxon>
        <taxon>Cytophagia</taxon>
        <taxon>Cytophagales</taxon>
        <taxon>Spirosomataceae</taxon>
        <taxon>Dyadobacter</taxon>
    </lineage>
</organism>
<comment type="pathway">
    <text evidence="1 5">Carotenoid biosynthesis.</text>
</comment>
<dbReference type="GO" id="GO:0016117">
    <property type="term" value="P:carotenoid biosynthetic process"/>
    <property type="evidence" value="ECO:0007669"/>
    <property type="project" value="UniProtKB-KW"/>
</dbReference>
<dbReference type="PANTHER" id="PTHR43734:SF1">
    <property type="entry name" value="PHYTOENE DESATURASE"/>
    <property type="match status" value="1"/>
</dbReference>
<evidence type="ECO:0000313" key="7">
    <source>
        <dbReference type="EMBL" id="PWJ59070.1"/>
    </source>
</evidence>
<evidence type="ECO:0000256" key="5">
    <source>
        <dbReference type="RuleBase" id="RU362075"/>
    </source>
</evidence>
<sequence>MIATNKAIVLGSGFAGMAGAALLAKNGLDVTVIEKNTTSGGRGRVFEDQGYRFDMGPSWYWMPDVYEQYYNEFGYTTADFYELKKLDPGFAVIFGQNEVMDIPADFEEICTLFESYETGAAEKLRRFIADGAYKYQVGMGEMVFQPAHSVIEFMKVRLLKDALKLQLLSSFKGHVREYFKDPRLLALMEFPVLFLGALPKNTPAMYSLMNFAGLKQGTFYPMGGFGRVAETFQKIAEEQGVKFKFQTDIHSIQIKDNRVVGLQNINDFYPADILLGTADYAHIERMLLPKSHRSYPTSYWDKRTFAPSALIFYLGINKKLEGLRHHNLFFEESFDQHAHDIYKDPKWPKNPLFYACCPSRTDESVAPAGKENLFLLMPLAIGLADSPSLREEYFEMLMERLEKFAGEPIREFIDYKKSYCINNFINDYNAYKGNAYGLANTLRQTAFLKPKMRSQKVSNLYYAGQLTVPGPGVPPTIISGQIAAKEILKHLN</sequence>
<dbReference type="RefSeq" id="WP_109673969.1">
    <property type="nucleotide sequence ID" value="NZ_QGDT01000003.1"/>
</dbReference>
<evidence type="ECO:0000313" key="8">
    <source>
        <dbReference type="Proteomes" id="UP000245880"/>
    </source>
</evidence>
<dbReference type="Proteomes" id="UP000245880">
    <property type="component" value="Unassembled WGS sequence"/>
</dbReference>
<dbReference type="NCBIfam" id="TIGR02734">
    <property type="entry name" value="crtI_fam"/>
    <property type="match status" value="1"/>
</dbReference>
<dbReference type="OrthoDB" id="9774675at2"/>
<proteinExistence type="inferred from homology"/>
<dbReference type="InterPro" id="IPR014105">
    <property type="entry name" value="Carotenoid/retinoid_OxRdtase"/>
</dbReference>
<evidence type="ECO:0000259" key="6">
    <source>
        <dbReference type="Pfam" id="PF01593"/>
    </source>
</evidence>
<comment type="similarity">
    <text evidence="2 5">Belongs to the carotenoid/retinoid oxidoreductase family.</text>
</comment>
<dbReference type="EMBL" id="QGDT01000003">
    <property type="protein sequence ID" value="PWJ59070.1"/>
    <property type="molecule type" value="Genomic_DNA"/>
</dbReference>
<feature type="domain" description="Amine oxidase" evidence="6">
    <location>
        <begin position="14"/>
        <end position="488"/>
    </location>
</feature>
<keyword evidence="3 5" id="KW-0125">Carotenoid biosynthesis</keyword>
<dbReference type="InterPro" id="IPR002937">
    <property type="entry name" value="Amino_oxidase"/>
</dbReference>